<dbReference type="GeneID" id="55599507"/>
<sequence length="397" mass="45945">MISVGIDVAKEKSVVAIMNEERKLLRKVVTLNHTMSEISAFIELLTFYQEDEEVRVIMEATGYYHEPVLQLLCESGFKVYVVNALVIKKYNDAKLRQVKTDKQDAIKLAEYLLGNHYQLREHKEEGLKYQELRFYAREYHKSMAIKVKIKNQLTQLIDKCFPGIKKIYHNNMEGTLLDVLEKYPTIDHVSRLGQKRFSNLFVKWATKKGHRIAEKKAVQIYELTLKGVQTVPSSECAEMMMRLLIKSLREQIEITTSILTQMKTIAESIPEYGVVREMSGVGDRTGPRLLAEIGDIRRFRSSKALVAYAGIDVSPYQSGQFEARERKITKRGSKYLRKVLYEIVQSLKTVKPTRDSAVYQYVLRKELEGKASKKAKVAGMNKFLRIYYARVMEVYQL</sequence>
<dbReference type="InterPro" id="IPR047650">
    <property type="entry name" value="Transpos_IS110"/>
</dbReference>
<dbReference type="RefSeq" id="YP_009830093.1">
    <property type="nucleotide sequence ID" value="NC_048633.1"/>
</dbReference>
<name>A0A0U3ULR1_9CAUD</name>
<evidence type="ECO:0000259" key="1">
    <source>
        <dbReference type="Pfam" id="PF01548"/>
    </source>
</evidence>
<keyword evidence="4" id="KW-1185">Reference proteome</keyword>
<dbReference type="Pfam" id="PF01548">
    <property type="entry name" value="DEDD_Tnp_IS110"/>
    <property type="match status" value="1"/>
</dbReference>
<feature type="domain" description="Transposase IS110-like N-terminal" evidence="1">
    <location>
        <begin position="4"/>
        <end position="162"/>
    </location>
</feature>
<proteinExistence type="predicted"/>
<dbReference type="InterPro" id="IPR003346">
    <property type="entry name" value="Transposase_20"/>
</dbReference>
<dbReference type="PANTHER" id="PTHR33055:SF13">
    <property type="entry name" value="TRANSPOSASE"/>
    <property type="match status" value="1"/>
</dbReference>
<dbReference type="InterPro" id="IPR002525">
    <property type="entry name" value="Transp_IS110-like_N"/>
</dbReference>
<dbReference type="GO" id="GO:0003677">
    <property type="term" value="F:DNA binding"/>
    <property type="evidence" value="ECO:0007669"/>
    <property type="project" value="InterPro"/>
</dbReference>
<organism evidence="3 4">
    <name type="scientific">Bacillus phage vB_BceS-MY192</name>
    <dbReference type="NCBI Taxonomy" id="1759525"/>
    <lineage>
        <taxon>Viruses</taxon>
        <taxon>Duplodnaviria</taxon>
        <taxon>Heunggongvirae</taxon>
        <taxon>Uroviricota</taxon>
        <taxon>Caudoviricetes</taxon>
        <taxon>Hubeivirus</taxon>
        <taxon>Hubeivirus MY192</taxon>
    </lineage>
</organism>
<accession>A0A0U3ULR1</accession>
<dbReference type="GO" id="GO:0006313">
    <property type="term" value="P:DNA transposition"/>
    <property type="evidence" value="ECO:0007669"/>
    <property type="project" value="InterPro"/>
</dbReference>
<dbReference type="NCBIfam" id="NF033542">
    <property type="entry name" value="transpos_IS110"/>
    <property type="match status" value="1"/>
</dbReference>
<evidence type="ECO:0000313" key="3">
    <source>
        <dbReference type="EMBL" id="ALV83511.1"/>
    </source>
</evidence>
<reference evidence="3 4" key="1">
    <citation type="journal article" date="2016" name="Genome Announc.">
        <title>Genome Sequence of Bacillus cereus Phage vB_BceS-MY192.</title>
        <authorList>
            <person name="Yang Y."/>
            <person name="Zhan L."/>
            <person name="Chen J."/>
            <person name="Zhang Y."/>
            <person name="Sun Y."/>
            <person name="Yang Z."/>
            <person name="Jiang L."/>
            <person name="Zhu H."/>
            <person name="Zhang Y."/>
            <person name="Lu Y."/>
            <person name="Mei L."/>
        </authorList>
    </citation>
    <scope>NUCLEOTIDE SEQUENCE [LARGE SCALE GENOMIC DNA]</scope>
</reference>
<evidence type="ECO:0000313" key="4">
    <source>
        <dbReference type="Proteomes" id="UP000260420"/>
    </source>
</evidence>
<dbReference type="Pfam" id="PF02371">
    <property type="entry name" value="Transposase_20"/>
    <property type="match status" value="1"/>
</dbReference>
<dbReference type="KEGG" id="vg:55599507"/>
<dbReference type="PANTHER" id="PTHR33055">
    <property type="entry name" value="TRANSPOSASE FOR INSERTION SEQUENCE ELEMENT IS1111A"/>
    <property type="match status" value="1"/>
</dbReference>
<protein>
    <submittedName>
        <fullName evidence="3">Transposase</fullName>
    </submittedName>
</protein>
<feature type="domain" description="Transposase IS116/IS110/IS902 C-terminal" evidence="2">
    <location>
        <begin position="275"/>
        <end position="355"/>
    </location>
</feature>
<evidence type="ECO:0000259" key="2">
    <source>
        <dbReference type="Pfam" id="PF02371"/>
    </source>
</evidence>
<dbReference type="Proteomes" id="UP000260420">
    <property type="component" value="Segment"/>
</dbReference>
<dbReference type="EMBL" id="KT725776">
    <property type="protein sequence ID" value="ALV83511.1"/>
    <property type="molecule type" value="Genomic_DNA"/>
</dbReference>
<dbReference type="GO" id="GO:0004803">
    <property type="term" value="F:transposase activity"/>
    <property type="evidence" value="ECO:0007669"/>
    <property type="project" value="InterPro"/>
</dbReference>